<proteinExistence type="predicted"/>
<dbReference type="InterPro" id="IPR055933">
    <property type="entry name" value="DUF7511"/>
</dbReference>
<dbReference type="RefSeq" id="WP_097382124.1">
    <property type="nucleotide sequence ID" value="NZ_NXNI01000003.1"/>
</dbReference>
<dbReference type="Proteomes" id="UP000219689">
    <property type="component" value="Unassembled WGS sequence"/>
</dbReference>
<evidence type="ECO:0000259" key="2">
    <source>
        <dbReference type="Pfam" id="PF24351"/>
    </source>
</evidence>
<feature type="domain" description="DUF7511" evidence="2">
    <location>
        <begin position="29"/>
        <end position="73"/>
    </location>
</feature>
<keyword evidence="4" id="KW-1185">Reference proteome</keyword>
<dbReference type="OrthoDB" id="177851at2157"/>
<reference evidence="3 4" key="1">
    <citation type="submission" date="2017-09" db="EMBL/GenBank/DDBJ databases">
        <title>Genome sequences of Natrinema ejinorence JCM 13890T.</title>
        <authorList>
            <person name="Roh S.W."/>
            <person name="Kim Y.B."/>
            <person name="Kim J.Y."/>
        </authorList>
    </citation>
    <scope>NUCLEOTIDE SEQUENCE [LARGE SCALE GENOMIC DNA]</scope>
    <source>
        <strain evidence="3 4">JCM 13890</strain>
    </source>
</reference>
<evidence type="ECO:0000256" key="1">
    <source>
        <dbReference type="SAM" id="MobiDB-lite"/>
    </source>
</evidence>
<comment type="caution">
    <text evidence="3">The sequence shown here is derived from an EMBL/GenBank/DDBJ whole genome shotgun (WGS) entry which is preliminary data.</text>
</comment>
<organism evidence="3 4">
    <name type="scientific">Natrinema ejinorense</name>
    <dbReference type="NCBI Taxonomy" id="373386"/>
    <lineage>
        <taxon>Archaea</taxon>
        <taxon>Methanobacteriati</taxon>
        <taxon>Methanobacteriota</taxon>
        <taxon>Stenosarchaea group</taxon>
        <taxon>Halobacteria</taxon>
        <taxon>Halobacteriales</taxon>
        <taxon>Natrialbaceae</taxon>
        <taxon>Natrinema</taxon>
    </lineage>
</organism>
<dbReference type="EMBL" id="NXNI01000003">
    <property type="protein sequence ID" value="PCR88657.1"/>
    <property type="molecule type" value="Genomic_DNA"/>
</dbReference>
<sequence>MSSNESDPFEYPGCDDLEPQQPALPDYTLEHALVEHDHHPDEYAVTPIDTEPGVLTTWLTIDVADACDLTGWR</sequence>
<accession>A0A2A5QPA0</accession>
<evidence type="ECO:0000313" key="3">
    <source>
        <dbReference type="EMBL" id="PCR88657.1"/>
    </source>
</evidence>
<protein>
    <recommendedName>
        <fullName evidence="2">DUF7511 domain-containing protein</fullName>
    </recommendedName>
</protein>
<dbReference type="AlphaFoldDB" id="A0A2A5QPA0"/>
<gene>
    <name evidence="3" type="ORF">CP557_21745</name>
</gene>
<feature type="region of interest" description="Disordered" evidence="1">
    <location>
        <begin position="1"/>
        <end position="21"/>
    </location>
</feature>
<name>A0A2A5QPA0_9EURY</name>
<evidence type="ECO:0000313" key="4">
    <source>
        <dbReference type="Proteomes" id="UP000219689"/>
    </source>
</evidence>
<dbReference type="Pfam" id="PF24351">
    <property type="entry name" value="DUF7511"/>
    <property type="match status" value="1"/>
</dbReference>